<evidence type="ECO:0000256" key="6">
    <source>
        <dbReference type="HAMAP-Rule" id="MF_01677"/>
    </source>
</evidence>
<keyword evidence="9" id="KW-1185">Reference proteome</keyword>
<dbReference type="EMBL" id="AP014546">
    <property type="protein sequence ID" value="BBB30380.1"/>
    <property type="molecule type" value="Genomic_DNA"/>
</dbReference>
<dbReference type="GO" id="GO:0046570">
    <property type="term" value="F:methylthioribulose 1-phosphate dehydratase activity"/>
    <property type="evidence" value="ECO:0007669"/>
    <property type="project" value="UniProtKB-UniRule"/>
</dbReference>
<evidence type="ECO:0000256" key="1">
    <source>
        <dbReference type="ARBA" id="ARBA00022605"/>
    </source>
</evidence>
<evidence type="ECO:0000256" key="3">
    <source>
        <dbReference type="ARBA" id="ARBA00022833"/>
    </source>
</evidence>
<dbReference type="RefSeq" id="WP_201347571.1">
    <property type="nucleotide sequence ID" value="NZ_AP014546.1"/>
</dbReference>
<dbReference type="SMART" id="SM01007">
    <property type="entry name" value="Aldolase_II"/>
    <property type="match status" value="1"/>
</dbReference>
<dbReference type="GO" id="GO:0008270">
    <property type="term" value="F:zinc ion binding"/>
    <property type="evidence" value="ECO:0007669"/>
    <property type="project" value="UniProtKB-UniRule"/>
</dbReference>
<dbReference type="PANTHER" id="PTHR10640:SF7">
    <property type="entry name" value="METHYLTHIORIBULOSE-1-PHOSPHATE DEHYDRATASE"/>
    <property type="match status" value="1"/>
</dbReference>
<dbReference type="Pfam" id="PF00596">
    <property type="entry name" value="Aldolase_II"/>
    <property type="match status" value="1"/>
</dbReference>
<gene>
    <name evidence="6 8" type="primary">mtnB</name>
    <name evidence="8" type="ORF">NEJAP_2434</name>
</gene>
<name>A0A7R6PTW7_9GAMM</name>
<dbReference type="PANTHER" id="PTHR10640">
    <property type="entry name" value="METHYLTHIORIBULOSE-1-PHOSPHATE DEHYDRATASE"/>
    <property type="match status" value="1"/>
</dbReference>
<keyword evidence="2 6" id="KW-0479">Metal-binding</keyword>
<protein>
    <recommendedName>
        <fullName evidence="6">Methylthioribulose-1-phosphate dehydratase</fullName>
        <shortName evidence="6">MTRu-1-P dehydratase</shortName>
        <ecNumber evidence="6">4.2.1.109</ecNumber>
    </recommendedName>
</protein>
<feature type="binding site" evidence="6">
    <location>
        <position position="93"/>
    </location>
    <ligand>
        <name>Zn(2+)</name>
        <dbReference type="ChEBI" id="CHEBI:29105"/>
    </ligand>
</feature>
<evidence type="ECO:0000259" key="7">
    <source>
        <dbReference type="SMART" id="SM01007"/>
    </source>
</evidence>
<comment type="cofactor">
    <cofactor evidence="6">
        <name>Zn(2+)</name>
        <dbReference type="ChEBI" id="CHEBI:29105"/>
    </cofactor>
    <text evidence="6">Binds 1 zinc ion per subunit.</text>
</comment>
<dbReference type="UniPathway" id="UPA00904">
    <property type="reaction ID" value="UER00875"/>
</dbReference>
<keyword evidence="1 6" id="KW-0028">Amino-acid biosynthesis</keyword>
<sequence length="202" mass="22348">MSDVLTHSIVEAGRWIDSQGWCPATGGNFSARIDASSAWVTASGRHKGELTPYDLLRVDSHGQVINSKLKPSAETLLHTALYALDVNIGAVLHTHSVASTVLSRLEASNTLVLHGYEMQKSLSGNNTHDATVAIHIFNNTQDMQALAQQLKNTWAKSPLQWGFLVRGHGLYAWGKDMVEARRHLEGLEFLFACERDMMLLKR</sequence>
<dbReference type="NCBIfam" id="TIGR03328">
    <property type="entry name" value="salvage_mtnB"/>
    <property type="match status" value="1"/>
</dbReference>
<dbReference type="EC" id="4.2.1.109" evidence="6"/>
<keyword evidence="4 6" id="KW-0486">Methionine biosynthesis</keyword>
<evidence type="ECO:0000256" key="4">
    <source>
        <dbReference type="ARBA" id="ARBA00023167"/>
    </source>
</evidence>
<evidence type="ECO:0000313" key="8">
    <source>
        <dbReference type="EMBL" id="BBB30380.1"/>
    </source>
</evidence>
<dbReference type="GO" id="GO:0019509">
    <property type="term" value="P:L-methionine salvage from methylthioadenosine"/>
    <property type="evidence" value="ECO:0007669"/>
    <property type="project" value="UniProtKB-UniRule"/>
</dbReference>
<organism evidence="8 9">
    <name type="scientific">Neptunomonas japonica JAMM 1380</name>
    <dbReference type="NCBI Taxonomy" id="1441457"/>
    <lineage>
        <taxon>Bacteria</taxon>
        <taxon>Pseudomonadati</taxon>
        <taxon>Pseudomonadota</taxon>
        <taxon>Gammaproteobacteria</taxon>
        <taxon>Oceanospirillales</taxon>
        <taxon>Oceanospirillaceae</taxon>
        <taxon>Neptunomonas</taxon>
    </lineage>
</organism>
<dbReference type="HAMAP" id="MF_01677">
    <property type="entry name" value="Salvage_MtnB"/>
    <property type="match status" value="1"/>
</dbReference>
<dbReference type="InterPro" id="IPR017714">
    <property type="entry name" value="MethylthioRu-1-P_deHdtase_MtnB"/>
</dbReference>
<dbReference type="GO" id="GO:0005737">
    <property type="term" value="C:cytoplasm"/>
    <property type="evidence" value="ECO:0007669"/>
    <property type="project" value="UniProtKB-UniRule"/>
</dbReference>
<dbReference type="GO" id="GO:0005996">
    <property type="term" value="P:monosaccharide metabolic process"/>
    <property type="evidence" value="ECO:0007669"/>
    <property type="project" value="UniProtKB-ARBA"/>
</dbReference>
<evidence type="ECO:0000256" key="5">
    <source>
        <dbReference type="ARBA" id="ARBA00023239"/>
    </source>
</evidence>
<feature type="domain" description="Class II aldolase/adducin N-terminal" evidence="7">
    <location>
        <begin position="7"/>
        <end position="195"/>
    </location>
</feature>
<proteinExistence type="inferred from homology"/>
<comment type="similarity">
    <text evidence="6">Belongs to the aldolase class II family. MtnB subfamily.</text>
</comment>
<dbReference type="SUPFAM" id="SSF53639">
    <property type="entry name" value="AraD/HMP-PK domain-like"/>
    <property type="match status" value="1"/>
</dbReference>
<reference evidence="8 9" key="1">
    <citation type="journal article" date="2008" name="Int. J. Syst. Evol. Microbiol.">
        <title>Neptunomonas japonica sp. nov., an Osedax japonicus symbiont-like bacterium isolated from sediment adjacent to sperm whale carcasses off Kagoshima, Japan.</title>
        <authorList>
            <person name="Miyazaki M."/>
            <person name="Nogi Y."/>
            <person name="Fujiwara Y."/>
            <person name="Kawato M."/>
            <person name="Kubokawa K."/>
            <person name="Horikoshi K."/>
        </authorList>
    </citation>
    <scope>NUCLEOTIDE SEQUENCE [LARGE SCALE GENOMIC DNA]</scope>
    <source>
        <strain evidence="8 9">JAMM 1380</strain>
    </source>
</reference>
<dbReference type="KEGG" id="njp:NEJAP_2434"/>
<comment type="catalytic activity">
    <reaction evidence="6">
        <text>5-(methylsulfanyl)-D-ribulose 1-phosphate = 5-methylsulfanyl-2,3-dioxopentyl phosphate + H2O</text>
        <dbReference type="Rhea" id="RHEA:15549"/>
        <dbReference type="ChEBI" id="CHEBI:15377"/>
        <dbReference type="ChEBI" id="CHEBI:58548"/>
        <dbReference type="ChEBI" id="CHEBI:58828"/>
        <dbReference type="EC" id="4.2.1.109"/>
    </reaction>
</comment>
<dbReference type="InterPro" id="IPR036409">
    <property type="entry name" value="Aldolase_II/adducin_N_sf"/>
</dbReference>
<dbReference type="Proteomes" id="UP000595332">
    <property type="component" value="Chromosome"/>
</dbReference>
<keyword evidence="3 6" id="KW-0862">Zinc</keyword>
<dbReference type="NCBIfam" id="NF006672">
    <property type="entry name" value="PRK09220.1"/>
    <property type="match status" value="1"/>
</dbReference>
<feature type="binding site" evidence="6">
    <location>
        <position position="95"/>
    </location>
    <ligand>
        <name>Zn(2+)</name>
        <dbReference type="ChEBI" id="CHEBI:29105"/>
    </ligand>
</feature>
<dbReference type="Gene3D" id="3.40.225.10">
    <property type="entry name" value="Class II aldolase/adducin N-terminal domain"/>
    <property type="match status" value="1"/>
</dbReference>
<comment type="function">
    <text evidence="6">Catalyzes the dehydration of methylthioribulose-1-phosphate (MTRu-1-P) into 2,3-diketo-5-methylthiopentyl-1-phosphate (DK-MTP-1-P).</text>
</comment>
<accession>A0A7R6PTW7</accession>
<evidence type="ECO:0000313" key="9">
    <source>
        <dbReference type="Proteomes" id="UP000595332"/>
    </source>
</evidence>
<evidence type="ECO:0000256" key="2">
    <source>
        <dbReference type="ARBA" id="ARBA00022723"/>
    </source>
</evidence>
<comment type="pathway">
    <text evidence="6">Amino-acid biosynthesis; L-methionine biosynthesis via salvage pathway; L-methionine from S-methyl-5-thio-alpha-D-ribose 1-phosphate: step 2/6.</text>
</comment>
<dbReference type="InterPro" id="IPR001303">
    <property type="entry name" value="Aldolase_II/adducin_N"/>
</dbReference>
<dbReference type="AlphaFoldDB" id="A0A7R6PTW7"/>
<keyword evidence="5 6" id="KW-0456">Lyase</keyword>